<name>A0ABD1HZE4_SALDI</name>
<proteinExistence type="inferred from homology"/>
<dbReference type="Proteomes" id="UP001567538">
    <property type="component" value="Unassembled WGS sequence"/>
</dbReference>
<feature type="coiled-coil region" evidence="5">
    <location>
        <begin position="60"/>
        <end position="87"/>
    </location>
</feature>
<keyword evidence="8" id="KW-1185">Reference proteome</keyword>
<keyword evidence="5" id="KW-0175">Coiled coil</keyword>
<dbReference type="AlphaFoldDB" id="A0ABD1HZE4"/>
<evidence type="ECO:0000313" key="8">
    <source>
        <dbReference type="Proteomes" id="UP001567538"/>
    </source>
</evidence>
<comment type="similarity">
    <text evidence="2">Belongs to the MAP65/ASE1 family.</text>
</comment>
<evidence type="ECO:0000256" key="2">
    <source>
        <dbReference type="ARBA" id="ARBA00006187"/>
    </source>
</evidence>
<protein>
    <submittedName>
        <fullName evidence="7">65-kDa microtubule-associated protein 5</fullName>
    </submittedName>
</protein>
<keyword evidence="4" id="KW-0963">Cytoplasm</keyword>
<comment type="subcellular location">
    <subcellularLocation>
        <location evidence="1">Cytoplasm</location>
        <location evidence="1">Cytoskeleton</location>
    </subcellularLocation>
</comment>
<evidence type="ECO:0000256" key="3">
    <source>
        <dbReference type="ARBA" id="ARBA00022701"/>
    </source>
</evidence>
<dbReference type="PANTHER" id="PTHR19321:SF4">
    <property type="entry name" value="65-KDA MICROTUBULE-ASSOCIATED PROTEIN 5"/>
    <property type="match status" value="1"/>
</dbReference>
<gene>
    <name evidence="7" type="ORF">AAHA92_04493</name>
</gene>
<keyword evidence="4" id="KW-0206">Cytoskeleton</keyword>
<sequence>MSTATISSPVSMSKSATTTCDALLRELQKMWDEIGESETERDRMLLQLEQECLDIYRRKVERSKKYKAELQRSLADFEAEIARLTSALGERVSVPRYEKMNGNIKYQISVISPTLESLRLKRQERVKEISELEFQIAVISAEIAGTDNVLDPSGIQVDEVDLTNKKLGELKSHLRELQFEKNLRLQKVSGHVSAIHGLSVVMSLDFKKIMAKIHPSFVDTVGQSKSISNDVLARLTSEMNSLKQEKQQRLLQAQNYGRTLVELWSLMDTPVEEQNKFNHVTHLITSTVDEVASPGSLSVDVIEQAEVEIERLNVLKVSKMKELVFKRQSELEEIYKAVHMDLDIDKARRLLITLIESGTADLSDLLSSMDDQIATAKEEAQSRKDILDKVEKWKHASEEENWLDEYERDENRYSAGRGVHKNLKRAEKARILVSKIPVLVESLTSKVKAWELERGMPFLYNKAPLLRTLEEFVVSRQAKEEDKRRSREHKKLQDQIATEQEALFGSKPKKPLGQSTNTNTMASTPNSRRVATPARFGVSGGNGGRDSVKVGSVIPINYVALAKEDR</sequence>
<dbReference type="Pfam" id="PF03999">
    <property type="entry name" value="MAP65_ASE1"/>
    <property type="match status" value="1"/>
</dbReference>
<reference evidence="7 8" key="1">
    <citation type="submission" date="2024-06" db="EMBL/GenBank/DDBJ databases">
        <title>A chromosome level genome sequence of Diviner's sage (Salvia divinorum).</title>
        <authorList>
            <person name="Ford S.A."/>
            <person name="Ro D.-K."/>
            <person name="Ness R.W."/>
            <person name="Phillips M.A."/>
        </authorList>
    </citation>
    <scope>NUCLEOTIDE SEQUENCE [LARGE SCALE GENOMIC DNA]</scope>
    <source>
        <strain evidence="7">SAF-2024a</strain>
        <tissue evidence="7">Leaf</tissue>
    </source>
</reference>
<evidence type="ECO:0000256" key="5">
    <source>
        <dbReference type="SAM" id="Coils"/>
    </source>
</evidence>
<organism evidence="7 8">
    <name type="scientific">Salvia divinorum</name>
    <name type="common">Maria pastora</name>
    <name type="synonym">Diviner's sage</name>
    <dbReference type="NCBI Taxonomy" id="28513"/>
    <lineage>
        <taxon>Eukaryota</taxon>
        <taxon>Viridiplantae</taxon>
        <taxon>Streptophyta</taxon>
        <taxon>Embryophyta</taxon>
        <taxon>Tracheophyta</taxon>
        <taxon>Spermatophyta</taxon>
        <taxon>Magnoliopsida</taxon>
        <taxon>eudicotyledons</taxon>
        <taxon>Gunneridae</taxon>
        <taxon>Pentapetalae</taxon>
        <taxon>asterids</taxon>
        <taxon>lamiids</taxon>
        <taxon>Lamiales</taxon>
        <taxon>Lamiaceae</taxon>
        <taxon>Nepetoideae</taxon>
        <taxon>Mentheae</taxon>
        <taxon>Salviinae</taxon>
        <taxon>Salvia</taxon>
        <taxon>Salvia subgen. Calosphace</taxon>
    </lineage>
</organism>
<keyword evidence="3" id="KW-0493">Microtubule</keyword>
<accession>A0ABD1HZE4</accession>
<dbReference type="GO" id="GO:0005874">
    <property type="term" value="C:microtubule"/>
    <property type="evidence" value="ECO:0007669"/>
    <property type="project" value="UniProtKB-KW"/>
</dbReference>
<dbReference type="PANTHER" id="PTHR19321">
    <property type="entry name" value="PROTEIN REGULATOR OF CYTOKINESIS 1 PRC1-RELATED"/>
    <property type="match status" value="1"/>
</dbReference>
<dbReference type="InterPro" id="IPR007145">
    <property type="entry name" value="MAP65_Ase1_PRC1"/>
</dbReference>
<feature type="compositionally biased region" description="Polar residues" evidence="6">
    <location>
        <begin position="513"/>
        <end position="529"/>
    </location>
</feature>
<evidence type="ECO:0000256" key="1">
    <source>
        <dbReference type="ARBA" id="ARBA00004245"/>
    </source>
</evidence>
<comment type="caution">
    <text evidence="7">The sequence shown here is derived from an EMBL/GenBank/DDBJ whole genome shotgun (WGS) entry which is preliminary data.</text>
</comment>
<dbReference type="Gene3D" id="1.20.58.1520">
    <property type="match status" value="1"/>
</dbReference>
<evidence type="ECO:0000313" key="7">
    <source>
        <dbReference type="EMBL" id="KAL1561838.1"/>
    </source>
</evidence>
<evidence type="ECO:0000256" key="4">
    <source>
        <dbReference type="ARBA" id="ARBA00023212"/>
    </source>
</evidence>
<evidence type="ECO:0000256" key="6">
    <source>
        <dbReference type="SAM" id="MobiDB-lite"/>
    </source>
</evidence>
<dbReference type="EMBL" id="JBEAFC010000003">
    <property type="protein sequence ID" value="KAL1561838.1"/>
    <property type="molecule type" value="Genomic_DNA"/>
</dbReference>
<feature type="region of interest" description="Disordered" evidence="6">
    <location>
        <begin position="477"/>
        <end position="544"/>
    </location>
</feature>